<organism evidence="3 4">
    <name type="scientific">Bagarius yarrelli</name>
    <name type="common">Goonch</name>
    <name type="synonym">Bagrus yarrelli</name>
    <dbReference type="NCBI Taxonomy" id="175774"/>
    <lineage>
        <taxon>Eukaryota</taxon>
        <taxon>Metazoa</taxon>
        <taxon>Chordata</taxon>
        <taxon>Craniata</taxon>
        <taxon>Vertebrata</taxon>
        <taxon>Euteleostomi</taxon>
        <taxon>Actinopterygii</taxon>
        <taxon>Neopterygii</taxon>
        <taxon>Teleostei</taxon>
        <taxon>Ostariophysi</taxon>
        <taxon>Siluriformes</taxon>
        <taxon>Sisoridae</taxon>
        <taxon>Sisorinae</taxon>
        <taxon>Bagarius</taxon>
    </lineage>
</organism>
<dbReference type="SUPFAM" id="SSF53187">
    <property type="entry name" value="Zn-dependent exopeptidases"/>
    <property type="match status" value="1"/>
</dbReference>
<dbReference type="InterPro" id="IPR052083">
    <property type="entry name" value="Aminoacylase-1_M20A"/>
</dbReference>
<dbReference type="PANTHER" id="PTHR45892:SF1">
    <property type="entry name" value="AMINOACYLASE-1"/>
    <property type="match status" value="1"/>
</dbReference>
<dbReference type="InterPro" id="IPR001261">
    <property type="entry name" value="ArgE/DapE_CS"/>
</dbReference>
<sequence length="208" mass="22900">MLPDQDGQNAGGGGGNGGASENPSVCPGRVVTILTWTGTNPALKSVLLNSHTDVVPVYQEHWTYDAFAAVKDTAGNIYGRGSQDMKSVTIQYIEAVRRLKAAGKTFPRTVHLMFVPVNDIHSLSTERNESENYIHRGQRPLVENISLKKEIFPAATDSRFIRAAVFNSIRRNSLLLFSVCLCDGCSQFQVHTRAPVLVLLLMDLKWAE</sequence>
<dbReference type="AlphaFoldDB" id="A0A556VVC1"/>
<protein>
    <submittedName>
        <fullName evidence="3">Aminoacylase-1</fullName>
    </submittedName>
</protein>
<keyword evidence="1" id="KW-0378">Hydrolase</keyword>
<dbReference type="Gene3D" id="3.40.630.10">
    <property type="entry name" value="Zn peptidases"/>
    <property type="match status" value="1"/>
</dbReference>
<feature type="compositionally biased region" description="Gly residues" evidence="2">
    <location>
        <begin position="9"/>
        <end position="18"/>
    </location>
</feature>
<evidence type="ECO:0000256" key="2">
    <source>
        <dbReference type="SAM" id="MobiDB-lite"/>
    </source>
</evidence>
<accession>A0A556VVC1</accession>
<dbReference type="GO" id="GO:0004046">
    <property type="term" value="F:aminoacylase activity"/>
    <property type="evidence" value="ECO:0007669"/>
    <property type="project" value="TreeGrafter"/>
</dbReference>
<evidence type="ECO:0000256" key="1">
    <source>
        <dbReference type="ARBA" id="ARBA00022801"/>
    </source>
</evidence>
<dbReference type="Pfam" id="PF01546">
    <property type="entry name" value="Peptidase_M20"/>
    <property type="match status" value="1"/>
</dbReference>
<dbReference type="OrthoDB" id="8914547at2759"/>
<evidence type="ECO:0000313" key="3">
    <source>
        <dbReference type="EMBL" id="TTV91460.1"/>
    </source>
</evidence>
<dbReference type="Proteomes" id="UP000319801">
    <property type="component" value="Unassembled WGS sequence"/>
</dbReference>
<proteinExistence type="predicted"/>
<name>A0A556VVC1_BAGYA</name>
<dbReference type="PANTHER" id="PTHR45892">
    <property type="entry name" value="AMINOACYLASE-1"/>
    <property type="match status" value="1"/>
</dbReference>
<keyword evidence="4" id="KW-1185">Reference proteome</keyword>
<comment type="caution">
    <text evidence="3">The sequence shown here is derived from an EMBL/GenBank/DDBJ whole genome shotgun (WGS) entry which is preliminary data.</text>
</comment>
<evidence type="ECO:0000313" key="4">
    <source>
        <dbReference type="Proteomes" id="UP000319801"/>
    </source>
</evidence>
<gene>
    <name evidence="3" type="ORF">Baya_16388</name>
</gene>
<dbReference type="InterPro" id="IPR002933">
    <property type="entry name" value="Peptidase_M20"/>
</dbReference>
<reference evidence="3 4" key="1">
    <citation type="journal article" date="2019" name="Genome Biol. Evol.">
        <title>Whole-Genome Sequencing of the Giant Devil Catfish, Bagarius yarrelli.</title>
        <authorList>
            <person name="Jiang W."/>
            <person name="Lv Y."/>
            <person name="Cheng L."/>
            <person name="Yang K."/>
            <person name="Chao B."/>
            <person name="Wang X."/>
            <person name="Li Y."/>
            <person name="Pan X."/>
            <person name="You X."/>
            <person name="Zhang Y."/>
            <person name="Yang J."/>
            <person name="Li J."/>
            <person name="Zhang X."/>
            <person name="Liu S."/>
            <person name="Sun C."/>
            <person name="Yang J."/>
            <person name="Shi Q."/>
        </authorList>
    </citation>
    <scope>NUCLEOTIDE SEQUENCE [LARGE SCALE GENOMIC DNA]</scope>
    <source>
        <strain evidence="3">JWS20170419001</strain>
        <tissue evidence="3">Muscle</tissue>
    </source>
</reference>
<dbReference type="EMBL" id="VCAZ01000299">
    <property type="protein sequence ID" value="TTV91460.1"/>
    <property type="molecule type" value="Genomic_DNA"/>
</dbReference>
<feature type="region of interest" description="Disordered" evidence="2">
    <location>
        <begin position="1"/>
        <end position="23"/>
    </location>
</feature>
<dbReference type="PROSITE" id="PS00758">
    <property type="entry name" value="ARGE_DAPE_CPG2_1"/>
    <property type="match status" value="1"/>
</dbReference>